<reference evidence="1" key="1">
    <citation type="submission" date="2014-11" db="EMBL/GenBank/DDBJ databases">
        <authorList>
            <person name="Amaro Gonzalez C."/>
        </authorList>
    </citation>
    <scope>NUCLEOTIDE SEQUENCE</scope>
</reference>
<protein>
    <submittedName>
        <fullName evidence="1">Uncharacterized protein</fullName>
    </submittedName>
</protein>
<reference evidence="1" key="2">
    <citation type="journal article" date="2015" name="Fish Shellfish Immunol.">
        <title>Early steps in the European eel (Anguilla anguilla)-Vibrio vulnificus interaction in the gills: Role of the RtxA13 toxin.</title>
        <authorList>
            <person name="Callol A."/>
            <person name="Pajuelo D."/>
            <person name="Ebbesson L."/>
            <person name="Teles M."/>
            <person name="MacKenzie S."/>
            <person name="Amaro C."/>
        </authorList>
    </citation>
    <scope>NUCLEOTIDE SEQUENCE</scope>
</reference>
<sequence>MVVVLFCGSSVITSFNVDSYFIQVSIY</sequence>
<organism evidence="1">
    <name type="scientific">Anguilla anguilla</name>
    <name type="common">European freshwater eel</name>
    <name type="synonym">Muraena anguilla</name>
    <dbReference type="NCBI Taxonomy" id="7936"/>
    <lineage>
        <taxon>Eukaryota</taxon>
        <taxon>Metazoa</taxon>
        <taxon>Chordata</taxon>
        <taxon>Craniata</taxon>
        <taxon>Vertebrata</taxon>
        <taxon>Euteleostomi</taxon>
        <taxon>Actinopterygii</taxon>
        <taxon>Neopterygii</taxon>
        <taxon>Teleostei</taxon>
        <taxon>Anguilliformes</taxon>
        <taxon>Anguillidae</taxon>
        <taxon>Anguilla</taxon>
    </lineage>
</organism>
<proteinExistence type="predicted"/>
<dbReference type="AlphaFoldDB" id="A0A0E9RSV8"/>
<name>A0A0E9RSV8_ANGAN</name>
<accession>A0A0E9RSV8</accession>
<evidence type="ECO:0000313" key="1">
    <source>
        <dbReference type="EMBL" id="JAH32224.1"/>
    </source>
</evidence>
<dbReference type="EMBL" id="GBXM01076353">
    <property type="protein sequence ID" value="JAH32224.1"/>
    <property type="molecule type" value="Transcribed_RNA"/>
</dbReference>